<sequence>MRYMLLATVLLLGLCTTQAQAQLASTSRGKQRSESRRALRDARQFPAEYKDSHLVVTKPELKEGNGGRLAVLEPKDDRKSYQFDRSGTPRVSEPSRVSLRPRKKDKEPTP</sequence>
<feature type="region of interest" description="Disordered" evidence="1">
    <location>
        <begin position="58"/>
        <end position="110"/>
    </location>
</feature>
<reference evidence="3 4" key="1">
    <citation type="submission" date="2019-04" db="EMBL/GenBank/DDBJ databases">
        <authorList>
            <person name="Feng G."/>
            <person name="Zhang J."/>
            <person name="Zhu H."/>
        </authorList>
    </citation>
    <scope>NUCLEOTIDE SEQUENCE [LARGE SCALE GENOMIC DNA]</scope>
    <source>
        <strain evidence="3 4">JCM 19491</strain>
    </source>
</reference>
<evidence type="ECO:0000256" key="2">
    <source>
        <dbReference type="SAM" id="SignalP"/>
    </source>
</evidence>
<dbReference type="RefSeq" id="WP_135530063.1">
    <property type="nucleotide sequence ID" value="NZ_SRKZ01000002.1"/>
</dbReference>
<dbReference type="OrthoDB" id="884774at2"/>
<evidence type="ECO:0000313" key="4">
    <source>
        <dbReference type="Proteomes" id="UP000298284"/>
    </source>
</evidence>
<evidence type="ECO:0000256" key="1">
    <source>
        <dbReference type="SAM" id="MobiDB-lite"/>
    </source>
</evidence>
<protein>
    <submittedName>
        <fullName evidence="3">Uncharacterized protein</fullName>
    </submittedName>
</protein>
<dbReference type="AlphaFoldDB" id="A0A4Z0MP78"/>
<feature type="compositionally biased region" description="Basic and acidic residues" evidence="1">
    <location>
        <begin position="31"/>
        <end position="44"/>
    </location>
</feature>
<keyword evidence="2" id="KW-0732">Signal</keyword>
<feature type="region of interest" description="Disordered" evidence="1">
    <location>
        <begin position="22"/>
        <end position="44"/>
    </location>
</feature>
<proteinExistence type="predicted"/>
<comment type="caution">
    <text evidence="3">The sequence shown here is derived from an EMBL/GenBank/DDBJ whole genome shotgun (WGS) entry which is preliminary data.</text>
</comment>
<dbReference type="Proteomes" id="UP000298284">
    <property type="component" value="Unassembled WGS sequence"/>
</dbReference>
<keyword evidence="4" id="KW-1185">Reference proteome</keyword>
<feature type="chain" id="PRO_5021295324" evidence="2">
    <location>
        <begin position="22"/>
        <end position="110"/>
    </location>
</feature>
<name>A0A4Z0MP78_9BACT</name>
<feature type="compositionally biased region" description="Basic and acidic residues" evidence="1">
    <location>
        <begin position="73"/>
        <end position="82"/>
    </location>
</feature>
<dbReference type="EMBL" id="SRKZ01000002">
    <property type="protein sequence ID" value="TGD81682.1"/>
    <property type="molecule type" value="Genomic_DNA"/>
</dbReference>
<feature type="signal peptide" evidence="2">
    <location>
        <begin position="1"/>
        <end position="21"/>
    </location>
</feature>
<gene>
    <name evidence="3" type="ORF">EU557_09075</name>
</gene>
<accession>A0A4Z0MP78</accession>
<organism evidence="3 4">
    <name type="scientific">Hymenobacter wooponensis</name>
    <dbReference type="NCBI Taxonomy" id="1525360"/>
    <lineage>
        <taxon>Bacteria</taxon>
        <taxon>Pseudomonadati</taxon>
        <taxon>Bacteroidota</taxon>
        <taxon>Cytophagia</taxon>
        <taxon>Cytophagales</taxon>
        <taxon>Hymenobacteraceae</taxon>
        <taxon>Hymenobacter</taxon>
    </lineage>
</organism>
<evidence type="ECO:0000313" key="3">
    <source>
        <dbReference type="EMBL" id="TGD81682.1"/>
    </source>
</evidence>